<accession>Q89KT4</accession>
<dbReference type="EMBL" id="BA000040">
    <property type="protein sequence ID" value="BAC50084.1"/>
    <property type="molecule type" value="Genomic_DNA"/>
</dbReference>
<dbReference type="EnsemblBacteria" id="BAC50084">
    <property type="protein sequence ID" value="BAC50084"/>
    <property type="gene ID" value="BAC50084"/>
</dbReference>
<dbReference type="PANTHER" id="PTHR38592:SF3">
    <property type="entry name" value="BLL4819 PROTEIN"/>
    <property type="match status" value="1"/>
</dbReference>
<feature type="transmembrane region" description="Helical" evidence="1">
    <location>
        <begin position="242"/>
        <end position="259"/>
    </location>
</feature>
<dbReference type="AlphaFoldDB" id="Q89KT4"/>
<dbReference type="InParanoid" id="Q89KT4"/>
<keyword evidence="3" id="KW-1185">Reference proteome</keyword>
<name>Q89KT4_BRADU</name>
<keyword evidence="1" id="KW-0472">Membrane</keyword>
<dbReference type="PhylomeDB" id="Q89KT4"/>
<dbReference type="OrthoDB" id="9775975at2"/>
<evidence type="ECO:0000313" key="2">
    <source>
        <dbReference type="EMBL" id="BAC50084.1"/>
    </source>
</evidence>
<dbReference type="STRING" id="224911.AAV28_21400"/>
<evidence type="ECO:0000256" key="1">
    <source>
        <dbReference type="SAM" id="Phobius"/>
    </source>
</evidence>
<dbReference type="HOGENOM" id="CLU_041000_2_0_5"/>
<feature type="transmembrane region" description="Helical" evidence="1">
    <location>
        <begin position="123"/>
        <end position="145"/>
    </location>
</feature>
<protein>
    <submittedName>
        <fullName evidence="2">Bll4819 protein</fullName>
    </submittedName>
</protein>
<feature type="transmembrane region" description="Helical" evidence="1">
    <location>
        <begin position="219"/>
        <end position="237"/>
    </location>
</feature>
<feature type="transmembrane region" description="Helical" evidence="1">
    <location>
        <begin position="349"/>
        <end position="367"/>
    </location>
</feature>
<reference evidence="3" key="1">
    <citation type="journal article" date="2002" name="DNA Res.">
        <title>Complete genomic sequence of nitrogen-fixing symbiotic bacterium Bradyrhizobium japonicum USDA110.</title>
        <authorList>
            <person name="Kaneko T."/>
            <person name="Nakamura Y."/>
            <person name="Sato S."/>
            <person name="Minamisawa K."/>
            <person name="Uchiumi T."/>
            <person name="Sasamoto S."/>
            <person name="Watanabe A."/>
            <person name="Idesawa K."/>
            <person name="Iriguchi M."/>
            <person name="Kawashima K."/>
            <person name="Kohara M."/>
            <person name="Matsumoto M."/>
            <person name="Shimpo S."/>
            <person name="Tsuruoka H."/>
            <person name="Wada T."/>
            <person name="Yamada M."/>
            <person name="Tabata S."/>
        </authorList>
    </citation>
    <scope>NUCLEOTIDE SEQUENCE [LARGE SCALE GENOMIC DNA]</scope>
    <source>
        <strain evidence="3">JCM 10833 / BCRC 13528 / IAM 13628 / NBRC 14792 / USDA 110</strain>
    </source>
</reference>
<sequence>MHRSSLMSVKRASTTRPSVPAREWIEHRGAVAIRKHRARMGSTLLIDETIQVAGRPLQVAFLLRRRLWETITIRSVLAKPRRDVRLDLFRGLANWLIFLGHIPNSVLVWFTTRNYGFSDGADLFVLISGYTATFVFGTMMMERGFVIGATRLLRRVWQLYVAHLLLFFVYLTAVHYLAHRFDDLHLMDQFNVAPLMDFPVETLSQGLVLKFKPLNLDVLPLYIVLMAAFPVVLWFMLRWRNAVMISSFGLYLAARHYGWNLPAYPAGVWYFNPFTWQLLFVFGAWLALGGATASRWLLSSRTLLVMSGGFLLFALVMTLAERIPELRGYLPEGLVAVFVPNDKTNLSPYRVVHLASLVLIVVSLVPIDWPGLKSPFLQPLIRCGQQSLPVFCVGLFLSFIAHFLLDFGSEGIPAQLIVGAAGLWIMTGVAYYRTWSKGVDRSRSSGQGGEAGE</sequence>
<feature type="transmembrane region" description="Helical" evidence="1">
    <location>
        <begin position="388"/>
        <end position="405"/>
    </location>
</feature>
<feature type="transmembrane region" description="Helical" evidence="1">
    <location>
        <begin position="274"/>
        <end position="291"/>
    </location>
</feature>
<dbReference type="PANTHER" id="PTHR38592">
    <property type="entry name" value="BLL4819 PROTEIN"/>
    <property type="match status" value="1"/>
</dbReference>
<dbReference type="Proteomes" id="UP000002526">
    <property type="component" value="Chromosome"/>
</dbReference>
<evidence type="ECO:0000313" key="3">
    <source>
        <dbReference type="Proteomes" id="UP000002526"/>
    </source>
</evidence>
<feature type="transmembrane region" description="Helical" evidence="1">
    <location>
        <begin position="92"/>
        <end position="111"/>
    </location>
</feature>
<keyword evidence="1" id="KW-1133">Transmembrane helix</keyword>
<gene>
    <name evidence="2" type="ordered locus">bll4819</name>
</gene>
<organism evidence="2 3">
    <name type="scientific">Bradyrhizobium diazoefficiens (strain JCM 10833 / BCRC 13528 / IAM 13628 / NBRC 14792 / USDA 110)</name>
    <dbReference type="NCBI Taxonomy" id="224911"/>
    <lineage>
        <taxon>Bacteria</taxon>
        <taxon>Pseudomonadati</taxon>
        <taxon>Pseudomonadota</taxon>
        <taxon>Alphaproteobacteria</taxon>
        <taxon>Hyphomicrobiales</taxon>
        <taxon>Nitrobacteraceae</taxon>
        <taxon>Bradyrhizobium</taxon>
    </lineage>
</organism>
<dbReference type="eggNOG" id="COG4645">
    <property type="taxonomic scope" value="Bacteria"/>
</dbReference>
<feature type="transmembrane region" description="Helical" evidence="1">
    <location>
        <begin position="157"/>
        <end position="178"/>
    </location>
</feature>
<feature type="transmembrane region" description="Helical" evidence="1">
    <location>
        <begin position="411"/>
        <end position="432"/>
    </location>
</feature>
<proteinExistence type="predicted"/>
<dbReference type="PATRIC" id="fig|224911.5.peg.4898"/>
<dbReference type="Pfam" id="PF10129">
    <property type="entry name" value="OpgC_C"/>
    <property type="match status" value="1"/>
</dbReference>
<keyword evidence="1" id="KW-0812">Transmembrane</keyword>
<dbReference type="PIRSF" id="PIRSF028704">
    <property type="entry name" value="UPC028704"/>
    <property type="match status" value="1"/>
</dbReference>
<feature type="transmembrane region" description="Helical" evidence="1">
    <location>
        <begin position="303"/>
        <end position="320"/>
    </location>
</feature>
<dbReference type="KEGG" id="bja:bll4819"/>
<dbReference type="InterPro" id="IPR014550">
    <property type="entry name" value="UCP028704_OpgC"/>
</dbReference>